<reference evidence="1" key="1">
    <citation type="submission" date="2020-07" db="EMBL/GenBank/DDBJ databases">
        <title>Multicomponent nature underlies the extraordinary mechanical properties of spider dragline silk.</title>
        <authorList>
            <person name="Kono N."/>
            <person name="Nakamura H."/>
            <person name="Mori M."/>
            <person name="Yoshida Y."/>
            <person name="Ohtoshi R."/>
            <person name="Malay A.D."/>
            <person name="Moran D.A.P."/>
            <person name="Tomita M."/>
            <person name="Numata K."/>
            <person name="Arakawa K."/>
        </authorList>
    </citation>
    <scope>NUCLEOTIDE SEQUENCE</scope>
</reference>
<dbReference type="EMBL" id="BMAO01023194">
    <property type="protein sequence ID" value="GFQ87276.1"/>
    <property type="molecule type" value="Genomic_DNA"/>
</dbReference>
<dbReference type="OrthoDB" id="6078215at2759"/>
<organism evidence="1 2">
    <name type="scientific">Trichonephila clavata</name>
    <name type="common">Joro spider</name>
    <name type="synonym">Nephila clavata</name>
    <dbReference type="NCBI Taxonomy" id="2740835"/>
    <lineage>
        <taxon>Eukaryota</taxon>
        <taxon>Metazoa</taxon>
        <taxon>Ecdysozoa</taxon>
        <taxon>Arthropoda</taxon>
        <taxon>Chelicerata</taxon>
        <taxon>Arachnida</taxon>
        <taxon>Araneae</taxon>
        <taxon>Araneomorphae</taxon>
        <taxon>Entelegynae</taxon>
        <taxon>Araneoidea</taxon>
        <taxon>Nephilidae</taxon>
        <taxon>Trichonephila</taxon>
    </lineage>
</organism>
<sequence length="96" mass="11262">MDKKVVSLLSTIQPCDNLSTVLQGLDQLAMEYNNTMGGVDRRNQHLTNNPKIKKRQEVLQKIFFHLLVEEYPPLVEEYPPLVEEYLLFHLYSIIME</sequence>
<gene>
    <name evidence="1" type="ORF">TNCT_604551</name>
</gene>
<dbReference type="Proteomes" id="UP000887116">
    <property type="component" value="Unassembled WGS sequence"/>
</dbReference>
<dbReference type="AlphaFoldDB" id="A0A8X6KWX0"/>
<name>A0A8X6KWX0_TRICU</name>
<protein>
    <submittedName>
        <fullName evidence="1">Uncharacterized protein</fullName>
    </submittedName>
</protein>
<evidence type="ECO:0000313" key="1">
    <source>
        <dbReference type="EMBL" id="GFQ87276.1"/>
    </source>
</evidence>
<accession>A0A8X6KWX0</accession>
<evidence type="ECO:0000313" key="2">
    <source>
        <dbReference type="Proteomes" id="UP000887116"/>
    </source>
</evidence>
<proteinExistence type="predicted"/>
<comment type="caution">
    <text evidence="1">The sequence shown here is derived from an EMBL/GenBank/DDBJ whole genome shotgun (WGS) entry which is preliminary data.</text>
</comment>
<keyword evidence="2" id="KW-1185">Reference proteome</keyword>